<comment type="caution">
    <text evidence="12">The sequence shown here is derived from an EMBL/GenBank/DDBJ whole genome shotgun (WGS) entry which is preliminary data.</text>
</comment>
<dbReference type="EMBL" id="PYGA01000015">
    <property type="protein sequence ID" value="PSK95384.1"/>
    <property type="molecule type" value="Genomic_DNA"/>
</dbReference>
<dbReference type="PANTHER" id="PTHR24421:SF10">
    <property type="entry name" value="NITRATE_NITRITE SENSOR PROTEIN NARQ"/>
    <property type="match status" value="1"/>
</dbReference>
<keyword evidence="3" id="KW-0597">Phosphoprotein</keyword>
<dbReference type="CDD" id="cd16917">
    <property type="entry name" value="HATPase_UhpB-NarQ-NarX-like"/>
    <property type="match status" value="1"/>
</dbReference>
<evidence type="ECO:0000256" key="4">
    <source>
        <dbReference type="ARBA" id="ARBA00022679"/>
    </source>
</evidence>
<feature type="transmembrane region" description="Helical" evidence="10">
    <location>
        <begin position="115"/>
        <end position="137"/>
    </location>
</feature>
<sequence length="554" mass="57552">MPEPVGARLRRPAPESRPRAADLAAWAVLTGVIAVELAGLRAAPAAEAVGMGLLLAVAFGIGRARPFTALGLALAAGVLHTAAAILGAADTLALSAVLPCAVLAFLAGRRSERTAPAVVLTTTAALTLLLVSAVQWVGLGNPREALTGLTDWAGGVLTLVAVVVAPWLLGRYWRLYAEMRTGGWEIADRMERARDADAAHARLRERSRIATEMHDSLGHDLALIAVRAAALEMAADGQDPRPAAAELRTSAHQANLRLREIIGVLRADSGEHAAEPPAEDVAAVVDRAVGAGMPVRLVREGPDPAPGSPAGRAAHRVVQEALTNAARHAPGTRVAVRLVTEDGTTAVDVRDTGPVAAARRDGTGNGSGLAGLRTLVEGMGGTFRAGPDGGGFTVRAVLPGGAGTAADGEPAAPHGPPADTTDTTETARSWRRVRTRSRRRLAAAVVLPLGLAGAITALIFLLLWSVAALTVLPRADYARLSVGDDRDAVRRVLPVFDYRPGPIPGEPPAPHGSECEYYLVTDSQGRHPVYRLCFADGRLAAKDEIARQPAGTGR</sequence>
<feature type="transmembrane region" description="Helical" evidence="10">
    <location>
        <begin position="45"/>
        <end position="62"/>
    </location>
</feature>
<dbReference type="InterPro" id="IPR050482">
    <property type="entry name" value="Sensor_HK_TwoCompSys"/>
</dbReference>
<keyword evidence="10" id="KW-0812">Transmembrane</keyword>
<dbReference type="GO" id="GO:0000155">
    <property type="term" value="F:phosphorelay sensor kinase activity"/>
    <property type="evidence" value="ECO:0007669"/>
    <property type="project" value="InterPro"/>
</dbReference>
<reference evidence="12 13" key="1">
    <citation type="submission" date="2018-03" db="EMBL/GenBank/DDBJ databases">
        <title>Genomic Encyclopedia of Archaeal and Bacterial Type Strains, Phase II (KMG-II): from individual species to whole genera.</title>
        <authorList>
            <person name="Goeker M."/>
        </authorList>
    </citation>
    <scope>NUCLEOTIDE SEQUENCE [LARGE SCALE GENOMIC DNA]</scope>
    <source>
        <strain evidence="12 13">DSM 45312</strain>
    </source>
</reference>
<proteinExistence type="predicted"/>
<dbReference type="InterPro" id="IPR036890">
    <property type="entry name" value="HATPase_C_sf"/>
</dbReference>
<feature type="transmembrane region" description="Helical" evidence="10">
    <location>
        <begin position="441"/>
        <end position="464"/>
    </location>
</feature>
<protein>
    <recommendedName>
        <fullName evidence="2">histidine kinase</fullName>
        <ecNumber evidence="2">2.7.13.3</ecNumber>
    </recommendedName>
</protein>
<evidence type="ECO:0000256" key="1">
    <source>
        <dbReference type="ARBA" id="ARBA00000085"/>
    </source>
</evidence>
<dbReference type="SUPFAM" id="SSF55874">
    <property type="entry name" value="ATPase domain of HSP90 chaperone/DNA topoisomerase II/histidine kinase"/>
    <property type="match status" value="1"/>
</dbReference>
<dbReference type="GO" id="GO:0046983">
    <property type="term" value="F:protein dimerization activity"/>
    <property type="evidence" value="ECO:0007669"/>
    <property type="project" value="InterPro"/>
</dbReference>
<evidence type="ECO:0000256" key="9">
    <source>
        <dbReference type="SAM" id="MobiDB-lite"/>
    </source>
</evidence>
<feature type="domain" description="Histidine kinase/HSP90-like ATPase" evidence="11">
    <location>
        <begin position="309"/>
        <end position="402"/>
    </location>
</feature>
<keyword evidence="10" id="KW-0472">Membrane</keyword>
<dbReference type="OrthoDB" id="227596at2"/>
<organism evidence="12 13">
    <name type="scientific">Murinocardiopsis flavida</name>
    <dbReference type="NCBI Taxonomy" id="645275"/>
    <lineage>
        <taxon>Bacteria</taxon>
        <taxon>Bacillati</taxon>
        <taxon>Actinomycetota</taxon>
        <taxon>Actinomycetes</taxon>
        <taxon>Streptosporangiales</taxon>
        <taxon>Nocardiopsidaceae</taxon>
        <taxon>Murinocardiopsis</taxon>
    </lineage>
</organism>
<evidence type="ECO:0000256" key="2">
    <source>
        <dbReference type="ARBA" id="ARBA00012438"/>
    </source>
</evidence>
<dbReference type="Gene3D" id="3.30.565.10">
    <property type="entry name" value="Histidine kinase-like ATPase, C-terminal domain"/>
    <property type="match status" value="1"/>
</dbReference>
<keyword evidence="13" id="KW-1185">Reference proteome</keyword>
<name>A0A2P8DDT2_9ACTN</name>
<keyword evidence="5" id="KW-0547">Nucleotide-binding</keyword>
<dbReference type="InterPro" id="IPR003594">
    <property type="entry name" value="HATPase_dom"/>
</dbReference>
<keyword evidence="4" id="KW-0808">Transferase</keyword>
<feature type="compositionally biased region" description="Low complexity" evidence="9">
    <location>
        <begin position="417"/>
        <end position="427"/>
    </location>
</feature>
<feature type="transmembrane region" description="Helical" evidence="10">
    <location>
        <begin position="149"/>
        <end position="170"/>
    </location>
</feature>
<dbReference type="RefSeq" id="WP_106584730.1">
    <property type="nucleotide sequence ID" value="NZ_PYGA01000015.1"/>
</dbReference>
<dbReference type="GO" id="GO:0005524">
    <property type="term" value="F:ATP binding"/>
    <property type="evidence" value="ECO:0007669"/>
    <property type="project" value="UniProtKB-KW"/>
</dbReference>
<dbReference type="InterPro" id="IPR011712">
    <property type="entry name" value="Sig_transdc_His_kin_sub3_dim/P"/>
</dbReference>
<evidence type="ECO:0000313" key="12">
    <source>
        <dbReference type="EMBL" id="PSK95384.1"/>
    </source>
</evidence>
<keyword evidence="6 12" id="KW-0418">Kinase</keyword>
<feature type="transmembrane region" description="Helical" evidence="10">
    <location>
        <begin position="69"/>
        <end position="86"/>
    </location>
</feature>
<evidence type="ECO:0000259" key="11">
    <source>
        <dbReference type="SMART" id="SM00387"/>
    </source>
</evidence>
<dbReference type="Proteomes" id="UP000240542">
    <property type="component" value="Unassembled WGS sequence"/>
</dbReference>
<dbReference type="Pfam" id="PF02518">
    <property type="entry name" value="HATPase_c"/>
    <property type="match status" value="1"/>
</dbReference>
<evidence type="ECO:0000256" key="5">
    <source>
        <dbReference type="ARBA" id="ARBA00022741"/>
    </source>
</evidence>
<dbReference type="SMART" id="SM00387">
    <property type="entry name" value="HATPase_c"/>
    <property type="match status" value="1"/>
</dbReference>
<accession>A0A2P8DDT2</accession>
<dbReference type="AlphaFoldDB" id="A0A2P8DDT2"/>
<evidence type="ECO:0000256" key="8">
    <source>
        <dbReference type="ARBA" id="ARBA00023012"/>
    </source>
</evidence>
<gene>
    <name evidence="12" type="ORF">CLV63_11544</name>
</gene>
<feature type="region of interest" description="Disordered" evidence="9">
    <location>
        <begin position="400"/>
        <end position="432"/>
    </location>
</feature>
<feature type="transmembrane region" description="Helical" evidence="10">
    <location>
        <begin position="92"/>
        <end position="108"/>
    </location>
</feature>
<evidence type="ECO:0000256" key="6">
    <source>
        <dbReference type="ARBA" id="ARBA00022777"/>
    </source>
</evidence>
<dbReference type="Pfam" id="PF07730">
    <property type="entry name" value="HisKA_3"/>
    <property type="match status" value="1"/>
</dbReference>
<evidence type="ECO:0000256" key="10">
    <source>
        <dbReference type="SAM" id="Phobius"/>
    </source>
</evidence>
<dbReference type="GO" id="GO:0016020">
    <property type="term" value="C:membrane"/>
    <property type="evidence" value="ECO:0007669"/>
    <property type="project" value="InterPro"/>
</dbReference>
<keyword evidence="10" id="KW-1133">Transmembrane helix</keyword>
<evidence type="ECO:0000313" key="13">
    <source>
        <dbReference type="Proteomes" id="UP000240542"/>
    </source>
</evidence>
<dbReference type="Gene3D" id="1.20.5.1930">
    <property type="match status" value="1"/>
</dbReference>
<keyword evidence="7" id="KW-0067">ATP-binding</keyword>
<evidence type="ECO:0000256" key="7">
    <source>
        <dbReference type="ARBA" id="ARBA00022840"/>
    </source>
</evidence>
<keyword evidence="8" id="KW-0902">Two-component regulatory system</keyword>
<comment type="catalytic activity">
    <reaction evidence="1">
        <text>ATP + protein L-histidine = ADP + protein N-phospho-L-histidine.</text>
        <dbReference type="EC" id="2.7.13.3"/>
    </reaction>
</comment>
<dbReference type="EC" id="2.7.13.3" evidence="2"/>
<evidence type="ECO:0000256" key="3">
    <source>
        <dbReference type="ARBA" id="ARBA00022553"/>
    </source>
</evidence>
<dbReference type="PANTHER" id="PTHR24421">
    <property type="entry name" value="NITRATE/NITRITE SENSOR PROTEIN NARX-RELATED"/>
    <property type="match status" value="1"/>
</dbReference>